<dbReference type="AlphaFoldDB" id="A0AB34HWB0"/>
<keyword evidence="2" id="KW-1185">Reference proteome</keyword>
<dbReference type="GO" id="GO:0007218">
    <property type="term" value="P:neuropeptide signaling pathway"/>
    <property type="evidence" value="ECO:0007669"/>
    <property type="project" value="TreeGrafter"/>
</dbReference>
<evidence type="ECO:0000313" key="1">
    <source>
        <dbReference type="EMBL" id="KAJ8795403.1"/>
    </source>
</evidence>
<dbReference type="GO" id="GO:0050806">
    <property type="term" value="P:positive regulation of synaptic transmission"/>
    <property type="evidence" value="ECO:0007669"/>
    <property type="project" value="TreeGrafter"/>
</dbReference>
<dbReference type="GO" id="GO:0043195">
    <property type="term" value="C:terminal bouton"/>
    <property type="evidence" value="ECO:0007669"/>
    <property type="project" value="TreeGrafter"/>
</dbReference>
<dbReference type="Proteomes" id="UP001159641">
    <property type="component" value="Unassembled WGS sequence"/>
</dbReference>
<dbReference type="EMBL" id="JAIQCJ010000577">
    <property type="protein sequence ID" value="KAJ8795403.1"/>
    <property type="molecule type" value="Genomic_DNA"/>
</dbReference>
<organism evidence="1 2">
    <name type="scientific">Eschrichtius robustus</name>
    <name type="common">California gray whale</name>
    <name type="synonym">Eschrichtius gibbosus</name>
    <dbReference type="NCBI Taxonomy" id="9764"/>
    <lineage>
        <taxon>Eukaryota</taxon>
        <taxon>Metazoa</taxon>
        <taxon>Chordata</taxon>
        <taxon>Craniata</taxon>
        <taxon>Vertebrata</taxon>
        <taxon>Euteleostomi</taxon>
        <taxon>Mammalia</taxon>
        <taxon>Eutheria</taxon>
        <taxon>Laurasiatheria</taxon>
        <taxon>Artiodactyla</taxon>
        <taxon>Whippomorpha</taxon>
        <taxon>Cetacea</taxon>
        <taxon>Mysticeti</taxon>
        <taxon>Eschrichtiidae</taxon>
        <taxon>Eschrichtius</taxon>
    </lineage>
</organism>
<proteinExistence type="predicted"/>
<comment type="caution">
    <text evidence="1">The sequence shown here is derived from an EMBL/GenBank/DDBJ whole genome shotgun (WGS) entry which is preliminary data.</text>
</comment>
<sequence length="101" mass="11270">MGLVSGLSLANHSDPGSFLVARASLSQDGFQRKGYWEASSALEELCFIIMGTLPKPQETDEKDNTKRSSVLHPLLQLVPQLHEKRMKRFKVDVVGSEENKD</sequence>
<gene>
    <name evidence="1" type="ORF">J1605_018418</name>
</gene>
<dbReference type="PANTHER" id="PTHR15390:SF0">
    <property type="entry name" value="NEUROMEDIN-U"/>
    <property type="match status" value="1"/>
</dbReference>
<name>A0AB34HWB0_ESCRO</name>
<evidence type="ECO:0000313" key="2">
    <source>
        <dbReference type="Proteomes" id="UP001159641"/>
    </source>
</evidence>
<dbReference type="InterPro" id="IPR042384">
    <property type="entry name" value="NMU"/>
</dbReference>
<reference evidence="1 2" key="1">
    <citation type="submission" date="2022-11" db="EMBL/GenBank/DDBJ databases">
        <title>Whole genome sequence of Eschrichtius robustus ER-17-0199.</title>
        <authorList>
            <person name="Bruniche-Olsen A."/>
            <person name="Black A.N."/>
            <person name="Fields C.J."/>
            <person name="Walden K."/>
            <person name="Dewoody J.A."/>
        </authorList>
    </citation>
    <scope>NUCLEOTIDE SEQUENCE [LARGE SCALE GENOMIC DNA]</scope>
    <source>
        <strain evidence="1">ER-17-0199</strain>
        <tissue evidence="1">Blubber</tissue>
    </source>
</reference>
<dbReference type="GO" id="GO:0042922">
    <property type="term" value="F:neuromedin U receptor binding"/>
    <property type="evidence" value="ECO:0007669"/>
    <property type="project" value="InterPro"/>
</dbReference>
<accession>A0AB34HWB0</accession>
<protein>
    <submittedName>
        <fullName evidence="1">Uncharacterized protein</fullName>
    </submittedName>
</protein>
<dbReference type="PANTHER" id="PTHR15390">
    <property type="entry name" value="NEUROMEDIN-U"/>
    <property type="match status" value="1"/>
</dbReference>
<dbReference type="GO" id="GO:0045987">
    <property type="term" value="P:positive regulation of smooth muscle contraction"/>
    <property type="evidence" value="ECO:0007669"/>
    <property type="project" value="TreeGrafter"/>
</dbReference>